<accession>A0A0K8MH72</accession>
<evidence type="ECO:0000313" key="2">
    <source>
        <dbReference type="Proteomes" id="UP000253891"/>
    </source>
</evidence>
<dbReference type="OrthoDB" id="2339724at2"/>
<dbReference type="EMBL" id="DF968001">
    <property type="protein sequence ID" value="GAO99885.1"/>
    <property type="molecule type" value="Genomic_DNA"/>
</dbReference>
<gene>
    <name evidence="1" type="ORF">FFIC_241650</name>
</gene>
<dbReference type="RefSeq" id="WP_061993259.1">
    <property type="nucleotide sequence ID" value="NZ_DF968001.1"/>
</dbReference>
<proteinExistence type="predicted"/>
<organism evidence="1 2">
    <name type="scientific">Fructobacillus ficulneus</name>
    <dbReference type="NCBI Taxonomy" id="157463"/>
    <lineage>
        <taxon>Bacteria</taxon>
        <taxon>Bacillati</taxon>
        <taxon>Bacillota</taxon>
        <taxon>Bacilli</taxon>
        <taxon>Lactobacillales</taxon>
        <taxon>Lactobacillaceae</taxon>
        <taxon>Fructobacillus</taxon>
    </lineage>
</organism>
<dbReference type="AlphaFoldDB" id="A0A0K8MH72"/>
<evidence type="ECO:0000313" key="1">
    <source>
        <dbReference type="EMBL" id="GAO99885.1"/>
    </source>
</evidence>
<dbReference type="Proteomes" id="UP000253891">
    <property type="component" value="Unassembled WGS sequence"/>
</dbReference>
<keyword evidence="2" id="KW-1185">Reference proteome</keyword>
<sequence>MGSLISLLVLIGLGYLIYKFFKPTPKYRVVMTDPVTGYIKYLMSVDGINNSFQYTSAPDSALIFSDGSRAERFMSMVSSETNPRVEVKGFMSWSPLRQG</sequence>
<name>A0A0K8MH72_9LACO</name>
<protein>
    <submittedName>
        <fullName evidence="1">Uncharacterized protein</fullName>
    </submittedName>
</protein>
<reference evidence="1 2" key="1">
    <citation type="journal article" date="2015" name="BMC Genomics">
        <title>Comparative genomics of Fructobacillus spp. and Leuconostoc spp. reveals niche-specific evolution of Fructobacillus spp.</title>
        <authorList>
            <person name="Endo A."/>
            <person name="Tanizawa Y."/>
            <person name="Tanaka N."/>
            <person name="Maeno S."/>
            <person name="Kumar H."/>
            <person name="Shiwa Y."/>
            <person name="Okada S."/>
            <person name="Yoshikawa H."/>
            <person name="Dicks L."/>
            <person name="Nakagawa J."/>
            <person name="Arita M."/>
        </authorList>
    </citation>
    <scope>NUCLEOTIDE SEQUENCE [LARGE SCALE GENOMIC DNA]</scope>
    <source>
        <strain evidence="1 2">JCM 12225</strain>
    </source>
</reference>